<dbReference type="Proteomes" id="UP000799640">
    <property type="component" value="Unassembled WGS sequence"/>
</dbReference>
<feature type="non-terminal residue" evidence="8">
    <location>
        <position position="265"/>
    </location>
</feature>
<dbReference type="InterPro" id="IPR052337">
    <property type="entry name" value="SAT4-like"/>
</dbReference>
<dbReference type="PANTHER" id="PTHR33048">
    <property type="entry name" value="PTH11-LIKE INTEGRAL MEMBRANE PROTEIN (AFU_ORTHOLOGUE AFUA_5G11245)"/>
    <property type="match status" value="1"/>
</dbReference>
<sequence>MAGFAVPIQILTTALVGIRIASRMTTKGNLGLDDVFIIVAWILGTALTVLVLLATYKYGFNRHIWDVPPDRWASGALIGFIIEYVFFYSTCLTKISVLMFYRRLVAGTYSNKFKWAMWAAITFVVVYTIVVSFLVLFTCNPIPAVWKNYDLQWAQTHKFSCTSRPVQTWVAELTGALSVFSDVYSILLPAALLMRIRISRRQRIGLLFVFGVGFLVVGSGIARTIFLGRTQAEVLDKSWAAFEVFVTSIAECNVAIMCACAPSLK</sequence>
<gene>
    <name evidence="8" type="ORF">EJ06DRAFT_482660</name>
</gene>
<evidence type="ECO:0000256" key="1">
    <source>
        <dbReference type="ARBA" id="ARBA00004141"/>
    </source>
</evidence>
<dbReference type="InterPro" id="IPR049326">
    <property type="entry name" value="Rhodopsin_dom_fungi"/>
</dbReference>
<feature type="transmembrane region" description="Helical" evidence="6">
    <location>
        <begin position="239"/>
        <end position="261"/>
    </location>
</feature>
<evidence type="ECO:0000256" key="3">
    <source>
        <dbReference type="ARBA" id="ARBA00022989"/>
    </source>
</evidence>
<feature type="transmembrane region" description="Helical" evidence="6">
    <location>
        <begin position="34"/>
        <end position="56"/>
    </location>
</feature>
<evidence type="ECO:0000256" key="6">
    <source>
        <dbReference type="SAM" id="Phobius"/>
    </source>
</evidence>
<feature type="transmembrane region" description="Helical" evidence="6">
    <location>
        <begin position="173"/>
        <end position="194"/>
    </location>
</feature>
<name>A0A6G1HLX9_9PEZI</name>
<evidence type="ECO:0000256" key="4">
    <source>
        <dbReference type="ARBA" id="ARBA00023136"/>
    </source>
</evidence>
<dbReference type="OrthoDB" id="4525788at2759"/>
<feature type="transmembrane region" description="Helical" evidence="6">
    <location>
        <begin position="113"/>
        <end position="137"/>
    </location>
</feature>
<evidence type="ECO:0000313" key="9">
    <source>
        <dbReference type="Proteomes" id="UP000799640"/>
    </source>
</evidence>
<feature type="transmembrane region" description="Helical" evidence="6">
    <location>
        <begin position="6"/>
        <end position="22"/>
    </location>
</feature>
<dbReference type="AlphaFoldDB" id="A0A6G1HLX9"/>
<evidence type="ECO:0000313" key="8">
    <source>
        <dbReference type="EMBL" id="KAF2396765.1"/>
    </source>
</evidence>
<dbReference type="Pfam" id="PF20684">
    <property type="entry name" value="Fung_rhodopsin"/>
    <property type="match status" value="1"/>
</dbReference>
<reference evidence="8" key="1">
    <citation type="journal article" date="2020" name="Stud. Mycol.">
        <title>101 Dothideomycetes genomes: a test case for predicting lifestyles and emergence of pathogens.</title>
        <authorList>
            <person name="Haridas S."/>
            <person name="Albert R."/>
            <person name="Binder M."/>
            <person name="Bloem J."/>
            <person name="Labutti K."/>
            <person name="Salamov A."/>
            <person name="Andreopoulos B."/>
            <person name="Baker S."/>
            <person name="Barry K."/>
            <person name="Bills G."/>
            <person name="Bluhm B."/>
            <person name="Cannon C."/>
            <person name="Castanera R."/>
            <person name="Culley D."/>
            <person name="Daum C."/>
            <person name="Ezra D."/>
            <person name="Gonzalez J."/>
            <person name="Henrissat B."/>
            <person name="Kuo A."/>
            <person name="Liang C."/>
            <person name="Lipzen A."/>
            <person name="Lutzoni F."/>
            <person name="Magnuson J."/>
            <person name="Mondo S."/>
            <person name="Nolan M."/>
            <person name="Ohm R."/>
            <person name="Pangilinan J."/>
            <person name="Park H.-J."/>
            <person name="Ramirez L."/>
            <person name="Alfaro M."/>
            <person name="Sun H."/>
            <person name="Tritt A."/>
            <person name="Yoshinaga Y."/>
            <person name="Zwiers L.-H."/>
            <person name="Turgeon B."/>
            <person name="Goodwin S."/>
            <person name="Spatafora J."/>
            <person name="Crous P."/>
            <person name="Grigoriev I."/>
        </authorList>
    </citation>
    <scope>NUCLEOTIDE SEQUENCE</scope>
    <source>
        <strain evidence="8">CBS 262.69</strain>
    </source>
</reference>
<dbReference type="EMBL" id="ML996705">
    <property type="protein sequence ID" value="KAF2396765.1"/>
    <property type="molecule type" value="Genomic_DNA"/>
</dbReference>
<accession>A0A6G1HLX9</accession>
<comment type="similarity">
    <text evidence="5">Belongs to the SAT4 family.</text>
</comment>
<protein>
    <recommendedName>
        <fullName evidence="7">Rhodopsin domain-containing protein</fullName>
    </recommendedName>
</protein>
<keyword evidence="4 6" id="KW-0472">Membrane</keyword>
<keyword evidence="9" id="KW-1185">Reference proteome</keyword>
<feature type="transmembrane region" description="Helical" evidence="6">
    <location>
        <begin position="76"/>
        <end position="101"/>
    </location>
</feature>
<evidence type="ECO:0000256" key="2">
    <source>
        <dbReference type="ARBA" id="ARBA00022692"/>
    </source>
</evidence>
<feature type="transmembrane region" description="Helical" evidence="6">
    <location>
        <begin position="206"/>
        <end position="227"/>
    </location>
</feature>
<comment type="subcellular location">
    <subcellularLocation>
        <location evidence="1">Membrane</location>
        <topology evidence="1">Multi-pass membrane protein</topology>
    </subcellularLocation>
</comment>
<evidence type="ECO:0000259" key="7">
    <source>
        <dbReference type="Pfam" id="PF20684"/>
    </source>
</evidence>
<evidence type="ECO:0000256" key="5">
    <source>
        <dbReference type="ARBA" id="ARBA00038359"/>
    </source>
</evidence>
<proteinExistence type="inferred from homology"/>
<feature type="domain" description="Rhodopsin" evidence="7">
    <location>
        <begin position="18"/>
        <end position="265"/>
    </location>
</feature>
<keyword evidence="3 6" id="KW-1133">Transmembrane helix</keyword>
<keyword evidence="2 6" id="KW-0812">Transmembrane</keyword>
<dbReference type="PANTHER" id="PTHR33048:SF129">
    <property type="entry name" value="INTEGRAL MEMBRANE PROTEIN-RELATED"/>
    <property type="match status" value="1"/>
</dbReference>
<organism evidence="8 9">
    <name type="scientific">Trichodelitschia bisporula</name>
    <dbReference type="NCBI Taxonomy" id="703511"/>
    <lineage>
        <taxon>Eukaryota</taxon>
        <taxon>Fungi</taxon>
        <taxon>Dikarya</taxon>
        <taxon>Ascomycota</taxon>
        <taxon>Pezizomycotina</taxon>
        <taxon>Dothideomycetes</taxon>
        <taxon>Dothideomycetes incertae sedis</taxon>
        <taxon>Phaeotrichales</taxon>
        <taxon>Phaeotrichaceae</taxon>
        <taxon>Trichodelitschia</taxon>
    </lineage>
</organism>
<dbReference type="GO" id="GO:0016020">
    <property type="term" value="C:membrane"/>
    <property type="evidence" value="ECO:0007669"/>
    <property type="project" value="UniProtKB-SubCell"/>
</dbReference>